<dbReference type="OrthoDB" id="687730at2759"/>
<sequence>MTILLLEPIGESFSEKRINLTTDIIKVGRKISAKNPPEPYNGIFESKVLSRTHAEIWNDKGKILIKDVGSSNGTFINGKRISEEGQPSASFELHTGDILEFGIDIKNEEGDDSKCIFQFYKTI</sequence>
<dbReference type="InterPro" id="IPR051176">
    <property type="entry name" value="Cent_Immune-Sig_Mod"/>
</dbReference>
<reference evidence="2 3" key="2">
    <citation type="submission" date="2016-08" db="EMBL/GenBank/DDBJ databases">
        <title>Pervasive Adenine N6-methylation of Active Genes in Fungi.</title>
        <authorList>
            <consortium name="DOE Joint Genome Institute"/>
            <person name="Mondo S.J."/>
            <person name="Dannebaum R.O."/>
            <person name="Kuo R.C."/>
            <person name="Labutti K."/>
            <person name="Haridas S."/>
            <person name="Kuo A."/>
            <person name="Salamov A."/>
            <person name="Ahrendt S.R."/>
            <person name="Lipzen A."/>
            <person name="Sullivan W."/>
            <person name="Andreopoulos W.B."/>
            <person name="Clum A."/>
            <person name="Lindquist E."/>
            <person name="Daum C."/>
            <person name="Ramamoorthy G.K."/>
            <person name="Gryganskyi A."/>
            <person name="Culley D."/>
            <person name="Magnuson J.K."/>
            <person name="James T.Y."/>
            <person name="O'Malley M.A."/>
            <person name="Stajich J.E."/>
            <person name="Spatafora J.W."/>
            <person name="Visel A."/>
            <person name="Grigoriev I.V."/>
        </authorList>
    </citation>
    <scope>NUCLEOTIDE SEQUENCE [LARGE SCALE GENOMIC DNA]</scope>
    <source>
        <strain evidence="3">finn</strain>
    </source>
</reference>
<dbReference type="SMART" id="SM00240">
    <property type="entry name" value="FHA"/>
    <property type="match status" value="1"/>
</dbReference>
<name>A0A1Y1V572_9FUNG</name>
<dbReference type="AlphaFoldDB" id="A0A1Y1V572"/>
<dbReference type="EMBL" id="MCFH01000030">
    <property type="protein sequence ID" value="ORX47582.1"/>
    <property type="molecule type" value="Genomic_DNA"/>
</dbReference>
<dbReference type="InterPro" id="IPR000253">
    <property type="entry name" value="FHA_dom"/>
</dbReference>
<accession>A0A1Y1V572</accession>
<gene>
    <name evidence="2" type="ORF">BCR36DRAFT_93186</name>
</gene>
<organism evidence="2 3">
    <name type="scientific">Piromyces finnis</name>
    <dbReference type="NCBI Taxonomy" id="1754191"/>
    <lineage>
        <taxon>Eukaryota</taxon>
        <taxon>Fungi</taxon>
        <taxon>Fungi incertae sedis</taxon>
        <taxon>Chytridiomycota</taxon>
        <taxon>Chytridiomycota incertae sedis</taxon>
        <taxon>Neocallimastigomycetes</taxon>
        <taxon>Neocallimastigales</taxon>
        <taxon>Neocallimastigaceae</taxon>
        <taxon>Piromyces</taxon>
    </lineage>
</organism>
<dbReference type="Proteomes" id="UP000193719">
    <property type="component" value="Unassembled WGS sequence"/>
</dbReference>
<feature type="domain" description="FHA" evidence="1">
    <location>
        <begin position="25"/>
        <end position="81"/>
    </location>
</feature>
<dbReference type="PANTHER" id="PTHR15715:SF37">
    <property type="entry name" value="LD47843P"/>
    <property type="match status" value="1"/>
</dbReference>
<proteinExistence type="predicted"/>
<dbReference type="Pfam" id="PF00498">
    <property type="entry name" value="FHA"/>
    <property type="match status" value="1"/>
</dbReference>
<dbReference type="STRING" id="1754191.A0A1Y1V572"/>
<dbReference type="PROSITE" id="PS50006">
    <property type="entry name" value="FHA_DOMAIN"/>
    <property type="match status" value="1"/>
</dbReference>
<dbReference type="Gene3D" id="2.60.200.20">
    <property type="match status" value="1"/>
</dbReference>
<comment type="caution">
    <text evidence="2">The sequence shown here is derived from an EMBL/GenBank/DDBJ whole genome shotgun (WGS) entry which is preliminary data.</text>
</comment>
<dbReference type="SUPFAM" id="SSF49879">
    <property type="entry name" value="SMAD/FHA domain"/>
    <property type="match status" value="1"/>
</dbReference>
<evidence type="ECO:0000259" key="1">
    <source>
        <dbReference type="PROSITE" id="PS50006"/>
    </source>
</evidence>
<protein>
    <recommendedName>
        <fullName evidence="1">FHA domain-containing protein</fullName>
    </recommendedName>
</protein>
<reference evidence="2 3" key="1">
    <citation type="submission" date="2016-08" db="EMBL/GenBank/DDBJ databases">
        <title>Genomes of anaerobic fungi encode conserved fungal cellulosomes for biomass hydrolysis.</title>
        <authorList>
            <consortium name="DOE Joint Genome Institute"/>
            <person name="Haitjema C.H."/>
            <person name="Gilmore S.P."/>
            <person name="Henske J.K."/>
            <person name="Solomon K.V."/>
            <person name="De Groot R."/>
            <person name="Kuo A."/>
            <person name="Mondo S.J."/>
            <person name="Salamov A.A."/>
            <person name="Labutti K."/>
            <person name="Zhao Z."/>
            <person name="Chiniquy J."/>
            <person name="Barry K."/>
            <person name="Brewer H.M."/>
            <person name="Purvine S.O."/>
            <person name="Wright A.T."/>
            <person name="Boxma B."/>
            <person name="Van Alen T."/>
            <person name="Hackstein J.H."/>
            <person name="Baker S.E."/>
            <person name="Grigoriev I.V."/>
            <person name="O'Malley M.A."/>
        </authorList>
    </citation>
    <scope>NUCLEOTIDE SEQUENCE [LARGE SCALE GENOMIC DNA]</scope>
    <source>
        <strain evidence="3">finn</strain>
    </source>
</reference>
<dbReference type="InterPro" id="IPR008984">
    <property type="entry name" value="SMAD_FHA_dom_sf"/>
</dbReference>
<evidence type="ECO:0000313" key="2">
    <source>
        <dbReference type="EMBL" id="ORX47582.1"/>
    </source>
</evidence>
<keyword evidence="3" id="KW-1185">Reference proteome</keyword>
<dbReference type="PANTHER" id="PTHR15715">
    <property type="entry name" value="CENTROSOMAL PROTEIN OF 170 KDA"/>
    <property type="match status" value="1"/>
</dbReference>
<evidence type="ECO:0000313" key="3">
    <source>
        <dbReference type="Proteomes" id="UP000193719"/>
    </source>
</evidence>